<sequence>MPLYDYFCPSNNRQVEVFHSLNQTIDTWGKLCELAHIDPECTPLDAPVRRLVSAPMLSIPTSNNDYKNLGFSKLVKRDDGVYENVTAKDGEDPIYYRNQSSTHGADSSS</sequence>
<accession>A0A1L9QTG6</accession>
<evidence type="ECO:0008006" key="3">
    <source>
        <dbReference type="Google" id="ProtNLM"/>
    </source>
</evidence>
<evidence type="ECO:0000313" key="2">
    <source>
        <dbReference type="Proteomes" id="UP000183940"/>
    </source>
</evidence>
<evidence type="ECO:0000313" key="1">
    <source>
        <dbReference type="EMBL" id="OJJ25971.1"/>
    </source>
</evidence>
<dbReference type="STRING" id="1925591.BI308_08400"/>
<proteinExistence type="predicted"/>
<keyword evidence="2" id="KW-1185">Reference proteome</keyword>
<dbReference type="Proteomes" id="UP000183940">
    <property type="component" value="Unassembled WGS sequence"/>
</dbReference>
<protein>
    <recommendedName>
        <fullName evidence="3">Zinc ribbon domain-containing protein</fullName>
    </recommendedName>
</protein>
<dbReference type="EMBL" id="MLAW01000011">
    <property type="protein sequence ID" value="OJJ25971.1"/>
    <property type="molecule type" value="Genomic_DNA"/>
</dbReference>
<comment type="caution">
    <text evidence="1">The sequence shown here is derived from an EMBL/GenBank/DDBJ whole genome shotgun (WGS) entry which is preliminary data.</text>
</comment>
<reference evidence="1" key="1">
    <citation type="submission" date="2016-10" db="EMBL/GenBank/DDBJ databases">
        <title>CRISPR-Cas defence system in Roseofilum reptotaenium: evidence of a bacteriophage-cyanobacterium arms race in the coral black band disease.</title>
        <authorList>
            <person name="Buerger P."/>
            <person name="Wood-Charlson E.M."/>
            <person name="Weynberg K.D."/>
            <person name="Willis B."/>
            <person name="Van Oppen M.J."/>
        </authorList>
    </citation>
    <scope>NUCLEOTIDE SEQUENCE [LARGE SCALE GENOMIC DNA]</scope>
    <source>
        <strain evidence="1">AO1-A</strain>
    </source>
</reference>
<gene>
    <name evidence="1" type="ORF">BI308_08400</name>
</gene>
<organism evidence="1 2">
    <name type="scientific">Roseofilum reptotaenium AO1-A</name>
    <dbReference type="NCBI Taxonomy" id="1925591"/>
    <lineage>
        <taxon>Bacteria</taxon>
        <taxon>Bacillati</taxon>
        <taxon>Cyanobacteriota</taxon>
        <taxon>Cyanophyceae</taxon>
        <taxon>Desertifilales</taxon>
        <taxon>Desertifilaceae</taxon>
        <taxon>Roseofilum</taxon>
    </lineage>
</organism>
<name>A0A1L9QTG6_9CYAN</name>
<dbReference type="AlphaFoldDB" id="A0A1L9QTG6"/>